<name>A0A6T6CY87_9RHOD</name>
<dbReference type="SUPFAM" id="SSF48403">
    <property type="entry name" value="Ankyrin repeat"/>
    <property type="match status" value="1"/>
</dbReference>
<feature type="repeat" description="ANK" evidence="3">
    <location>
        <begin position="115"/>
        <end position="147"/>
    </location>
</feature>
<protein>
    <submittedName>
        <fullName evidence="6">Uncharacterized protein</fullName>
    </submittedName>
</protein>
<keyword evidence="2 3" id="KW-0040">ANK repeat</keyword>
<dbReference type="GO" id="GO:0005634">
    <property type="term" value="C:nucleus"/>
    <property type="evidence" value="ECO:0007669"/>
    <property type="project" value="TreeGrafter"/>
</dbReference>
<keyword evidence="1" id="KW-0677">Repeat</keyword>
<sequence length="229" mass="24551">MSWTLWSVEDVVWSLDVEDLDERLDGVEWEEVDEDGRTLLHVAVAHGAVLLVRGLLRRLRVGEVGMAVERRDEGGFSPIHTACLCGSAEILGELLAGVPAEMVRLVASAEVRNPTRKTPLHCLAKRGSKVMVDMLVDAGAPVDARDAWGSTPLMRASAVGNADVVVALVAAGADCAVADTTSGDTALHLACEGEHRKVVEILVRQNRSLLGIENREGLTPKAFTDETGR</sequence>
<dbReference type="PROSITE" id="PS50088">
    <property type="entry name" value="ANK_REPEAT"/>
    <property type="match status" value="3"/>
</dbReference>
<dbReference type="Gene3D" id="1.25.40.20">
    <property type="entry name" value="Ankyrin repeat-containing domain"/>
    <property type="match status" value="2"/>
</dbReference>
<dbReference type="PANTHER" id="PTHR24201:SF2">
    <property type="entry name" value="ANKYRIN REPEAT DOMAIN-CONTAINING PROTEIN 42"/>
    <property type="match status" value="1"/>
</dbReference>
<dbReference type="EMBL" id="HBGH01017653">
    <property type="protein sequence ID" value="CAD9237691.1"/>
    <property type="molecule type" value="Transcribed_RNA"/>
</dbReference>
<evidence type="ECO:0000256" key="1">
    <source>
        <dbReference type="ARBA" id="ARBA00022737"/>
    </source>
</evidence>
<dbReference type="Pfam" id="PF12796">
    <property type="entry name" value="Ank_2"/>
    <property type="match status" value="2"/>
</dbReference>
<dbReference type="PANTHER" id="PTHR24201">
    <property type="entry name" value="ANK_REP_REGION DOMAIN-CONTAINING PROTEIN"/>
    <property type="match status" value="1"/>
</dbReference>
<evidence type="ECO:0000313" key="6">
    <source>
        <dbReference type="EMBL" id="CAD9237691.1"/>
    </source>
</evidence>
<proteinExistence type="predicted"/>
<dbReference type="InterPro" id="IPR002110">
    <property type="entry name" value="Ankyrin_rpt"/>
</dbReference>
<dbReference type="AlphaFoldDB" id="A0A6T6CY87"/>
<dbReference type="EMBL" id="HBGH01017651">
    <property type="protein sequence ID" value="CAD9237689.1"/>
    <property type="molecule type" value="Transcribed_RNA"/>
</dbReference>
<reference evidence="6" key="1">
    <citation type="submission" date="2021-01" db="EMBL/GenBank/DDBJ databases">
        <authorList>
            <person name="Corre E."/>
            <person name="Pelletier E."/>
            <person name="Niang G."/>
            <person name="Scheremetjew M."/>
            <person name="Finn R."/>
            <person name="Kale V."/>
            <person name="Holt S."/>
            <person name="Cochrane G."/>
            <person name="Meng A."/>
            <person name="Brown T."/>
            <person name="Cohen L."/>
        </authorList>
    </citation>
    <scope>NUCLEOTIDE SEQUENCE</scope>
    <source>
        <strain evidence="6">SAG 36.94</strain>
    </source>
</reference>
<dbReference type="SMART" id="SM00248">
    <property type="entry name" value="ANK"/>
    <property type="match status" value="5"/>
</dbReference>
<evidence type="ECO:0000256" key="2">
    <source>
        <dbReference type="ARBA" id="ARBA00023043"/>
    </source>
</evidence>
<accession>A0A6T6CY87</accession>
<dbReference type="EMBL" id="HBGH01017652">
    <property type="protein sequence ID" value="CAD9237690.1"/>
    <property type="molecule type" value="Transcribed_RNA"/>
</dbReference>
<gene>
    <name evidence="4" type="ORF">CCAE0312_LOCUS9788</name>
    <name evidence="5" type="ORF">CCAE0312_LOCUS9789</name>
    <name evidence="6" type="ORF">CCAE0312_LOCUS9790</name>
</gene>
<evidence type="ECO:0000313" key="5">
    <source>
        <dbReference type="EMBL" id="CAD9237690.1"/>
    </source>
</evidence>
<feature type="repeat" description="ANK" evidence="3">
    <location>
        <begin position="148"/>
        <end position="180"/>
    </location>
</feature>
<dbReference type="PROSITE" id="PS50297">
    <property type="entry name" value="ANK_REP_REGION"/>
    <property type="match status" value="3"/>
</dbReference>
<dbReference type="InterPro" id="IPR036770">
    <property type="entry name" value="Ankyrin_rpt-contain_sf"/>
</dbReference>
<organism evidence="6">
    <name type="scientific">Compsopogon caeruleus</name>
    <dbReference type="NCBI Taxonomy" id="31354"/>
    <lineage>
        <taxon>Eukaryota</taxon>
        <taxon>Rhodophyta</taxon>
        <taxon>Compsopogonophyceae</taxon>
        <taxon>Compsopogonales</taxon>
        <taxon>Compsopogonaceae</taxon>
        <taxon>Compsopogon</taxon>
    </lineage>
</organism>
<dbReference type="Pfam" id="PF00023">
    <property type="entry name" value="Ank"/>
    <property type="match status" value="1"/>
</dbReference>
<evidence type="ECO:0000313" key="4">
    <source>
        <dbReference type="EMBL" id="CAD9237689.1"/>
    </source>
</evidence>
<dbReference type="InterPro" id="IPR050776">
    <property type="entry name" value="Ank_Repeat/CDKN_Inhibitor"/>
</dbReference>
<evidence type="ECO:0000256" key="3">
    <source>
        <dbReference type="PROSITE-ProRule" id="PRU00023"/>
    </source>
</evidence>
<feature type="repeat" description="ANK" evidence="3">
    <location>
        <begin position="182"/>
        <end position="214"/>
    </location>
</feature>